<reference evidence="3 4" key="1">
    <citation type="journal article" date="2019" name="Sci. Rep.">
        <title>A high-quality genome of Eragrostis curvula grass provides insights into Poaceae evolution and supports new strategies to enhance forage quality.</title>
        <authorList>
            <person name="Carballo J."/>
            <person name="Santos B.A.C.M."/>
            <person name="Zappacosta D."/>
            <person name="Garbus I."/>
            <person name="Selva J.P."/>
            <person name="Gallo C.A."/>
            <person name="Diaz A."/>
            <person name="Albertini E."/>
            <person name="Caccamo M."/>
            <person name="Echenique V."/>
        </authorList>
    </citation>
    <scope>NUCLEOTIDE SEQUENCE [LARGE SCALE GENOMIC DNA]</scope>
    <source>
        <strain evidence="4">cv. Victoria</strain>
        <tissue evidence="3">Leaf</tissue>
    </source>
</reference>
<evidence type="ECO:0000256" key="1">
    <source>
        <dbReference type="RuleBase" id="RU361155"/>
    </source>
</evidence>
<comment type="similarity">
    <text evidence="1">Belongs to the sulfotransferase 1 family.</text>
</comment>
<name>A0A5J9TWA5_9POAL</name>
<protein>
    <recommendedName>
        <fullName evidence="1">Sulfotransferase</fullName>
        <ecNumber evidence="1">2.8.2.-</ecNumber>
    </recommendedName>
</protein>
<feature type="domain" description="Sulfotransferase" evidence="2">
    <location>
        <begin position="6"/>
        <end position="40"/>
    </location>
</feature>
<organism evidence="3 4">
    <name type="scientific">Eragrostis curvula</name>
    <name type="common">weeping love grass</name>
    <dbReference type="NCBI Taxonomy" id="38414"/>
    <lineage>
        <taxon>Eukaryota</taxon>
        <taxon>Viridiplantae</taxon>
        <taxon>Streptophyta</taxon>
        <taxon>Embryophyta</taxon>
        <taxon>Tracheophyta</taxon>
        <taxon>Spermatophyta</taxon>
        <taxon>Magnoliopsida</taxon>
        <taxon>Liliopsida</taxon>
        <taxon>Poales</taxon>
        <taxon>Poaceae</taxon>
        <taxon>PACMAD clade</taxon>
        <taxon>Chloridoideae</taxon>
        <taxon>Eragrostideae</taxon>
        <taxon>Eragrostidinae</taxon>
        <taxon>Eragrostis</taxon>
    </lineage>
</organism>
<dbReference type="SUPFAM" id="SSF52540">
    <property type="entry name" value="P-loop containing nucleoside triphosphate hydrolases"/>
    <property type="match status" value="1"/>
</dbReference>
<sequence length="133" mass="15109">MATAVQNNFFFRRGKVGDWVNHLSPEAARRIDAITEAKFQVYGPLPKLTICNTMSSSKETFPLHVEEKAGTNVETNPELYQHFARLVSSPTSKQSLLNEKLYRHSQGWHAHLEGFSRQRSTATSDICGRQNLF</sequence>
<feature type="non-terminal residue" evidence="3">
    <location>
        <position position="1"/>
    </location>
</feature>
<keyword evidence="1" id="KW-0808">Transferase</keyword>
<proteinExistence type="inferred from homology"/>
<dbReference type="Pfam" id="PF00685">
    <property type="entry name" value="Sulfotransfer_1"/>
    <property type="match status" value="1"/>
</dbReference>
<dbReference type="AlphaFoldDB" id="A0A5J9TWA5"/>
<evidence type="ECO:0000259" key="2">
    <source>
        <dbReference type="Pfam" id="PF00685"/>
    </source>
</evidence>
<dbReference type="EMBL" id="RWGY01000031">
    <property type="protein sequence ID" value="TVU15128.1"/>
    <property type="molecule type" value="Genomic_DNA"/>
</dbReference>
<dbReference type="InterPro" id="IPR000863">
    <property type="entry name" value="Sulfotransferase_dom"/>
</dbReference>
<dbReference type="Gramene" id="TVU15128">
    <property type="protein sequence ID" value="TVU15128"/>
    <property type="gene ID" value="EJB05_38631"/>
</dbReference>
<dbReference type="Proteomes" id="UP000324897">
    <property type="component" value="Unassembled WGS sequence"/>
</dbReference>
<dbReference type="InterPro" id="IPR027417">
    <property type="entry name" value="P-loop_NTPase"/>
</dbReference>
<dbReference type="Gene3D" id="3.40.50.300">
    <property type="entry name" value="P-loop containing nucleotide triphosphate hydrolases"/>
    <property type="match status" value="1"/>
</dbReference>
<dbReference type="EC" id="2.8.2.-" evidence="1"/>
<comment type="caution">
    <text evidence="3">The sequence shown here is derived from an EMBL/GenBank/DDBJ whole genome shotgun (WGS) entry which is preliminary data.</text>
</comment>
<gene>
    <name evidence="3" type="ORF">EJB05_38631</name>
</gene>
<keyword evidence="4" id="KW-1185">Reference proteome</keyword>
<dbReference type="OrthoDB" id="692105at2759"/>
<accession>A0A5J9TWA5</accession>
<dbReference type="GO" id="GO:0008146">
    <property type="term" value="F:sulfotransferase activity"/>
    <property type="evidence" value="ECO:0007669"/>
    <property type="project" value="InterPro"/>
</dbReference>
<evidence type="ECO:0000313" key="3">
    <source>
        <dbReference type="EMBL" id="TVU15128.1"/>
    </source>
</evidence>
<evidence type="ECO:0000313" key="4">
    <source>
        <dbReference type="Proteomes" id="UP000324897"/>
    </source>
</evidence>